<proteinExistence type="predicted"/>
<keyword evidence="1" id="KW-0812">Transmembrane</keyword>
<evidence type="ECO:0000313" key="3">
    <source>
        <dbReference type="EMBL" id="GJT38947.1"/>
    </source>
</evidence>
<keyword evidence="4" id="KW-1185">Reference proteome</keyword>
<keyword evidence="1" id="KW-0472">Membrane</keyword>
<feature type="domain" description="Reverse transcriptase Ty1/copia-type" evidence="2">
    <location>
        <begin position="642"/>
        <end position="752"/>
    </location>
</feature>
<dbReference type="InterPro" id="IPR036397">
    <property type="entry name" value="RNaseH_sf"/>
</dbReference>
<sequence length="753" mass="86405">MVEKLVLNNKGKGTGQREIRPVWNNAQSVNHQNKLTHPHPKRNFVPTTVAAKSGQVPVNDAKKISPRATSSISTARPVNTAAHKPKVNDALPTTYSYFKAHSPGNPQYNLQDRGIFDSGCFRHMTGNKSFLTDYLEINGGFIAFRGSPKGDSPFNLEAFFDSDYAGASLDKKSTTRGCQFLSKRLISWKCKKKTKVAKSNTEAEYVASTNCCRQVLLGFKSSYNLVLLLIQVTTASSTERERKARTTLLMALPEDHLAKFHKITDAKEVWDAIKSRFGGNDESNMMHKYILKQQFEGFSVSLLKMPIKSSLESLSLILKALLDHLLMHRMSPLFLLKRTSSNNNFSYYLWGSTSSDYNSQRELFITYSVNSLSGLKWQVNHDFMRLKKIVLHETGRKLHFDAKEPVGFDKSKVECYNCFYGKSLMGKVLIGPDLAEVDTRKNYALMAYNNSGSDTKISKRDKSGLGYGDQIFKMLKAFQQFPLKFDRKFMAFWTDREVDDSIFSHLIIDCDFHEKRMAKQVELNKKKGKGTGQGENRPMCDKKNKVLFTDTECLVLSFDFKLPDENQVLLRIPRQNNMYSFNLRDNLYLLDRFSWVFFLRTKDETSGILKEFIRQIENQLNQKVKSIRCDNGTEFKNRDIIEFCFTNKKDERGVAVRNKARLVAQGYRQEERIDYDEVFASVARIKAIWIFLTFASYMGFIIYLMNVKSTFLYGKIDKEVYVSQPPGFVDLKFPKKVYKVVKALYGLHQAPRA</sequence>
<dbReference type="PANTHER" id="PTHR11439:SF495">
    <property type="entry name" value="REVERSE TRANSCRIPTASE, RNA-DEPENDENT DNA POLYMERASE-RELATED"/>
    <property type="match status" value="1"/>
</dbReference>
<dbReference type="EMBL" id="BQNB010015346">
    <property type="protein sequence ID" value="GJT38947.1"/>
    <property type="molecule type" value="Genomic_DNA"/>
</dbReference>
<protein>
    <submittedName>
        <fullName evidence="3">Ribonuclease H-like domain-containing protein</fullName>
    </submittedName>
</protein>
<evidence type="ECO:0000259" key="2">
    <source>
        <dbReference type="Pfam" id="PF07727"/>
    </source>
</evidence>
<feature type="transmembrane region" description="Helical" evidence="1">
    <location>
        <begin position="687"/>
        <end position="705"/>
    </location>
</feature>
<keyword evidence="1" id="KW-1133">Transmembrane helix</keyword>
<evidence type="ECO:0000256" key="1">
    <source>
        <dbReference type="SAM" id="Phobius"/>
    </source>
</evidence>
<comment type="caution">
    <text evidence="3">The sequence shown here is derived from an EMBL/GenBank/DDBJ whole genome shotgun (WGS) entry which is preliminary data.</text>
</comment>
<dbReference type="Pfam" id="PF14223">
    <property type="entry name" value="Retrotran_gag_2"/>
    <property type="match status" value="1"/>
</dbReference>
<reference evidence="3" key="1">
    <citation type="journal article" date="2022" name="Int. J. Mol. Sci.">
        <title>Draft Genome of Tanacetum Coccineum: Genomic Comparison of Closely Related Tanacetum-Family Plants.</title>
        <authorList>
            <person name="Yamashiro T."/>
            <person name="Shiraishi A."/>
            <person name="Nakayama K."/>
            <person name="Satake H."/>
        </authorList>
    </citation>
    <scope>NUCLEOTIDE SEQUENCE</scope>
</reference>
<reference evidence="3" key="2">
    <citation type="submission" date="2022-01" db="EMBL/GenBank/DDBJ databases">
        <authorList>
            <person name="Yamashiro T."/>
            <person name="Shiraishi A."/>
            <person name="Satake H."/>
            <person name="Nakayama K."/>
        </authorList>
    </citation>
    <scope>NUCLEOTIDE SEQUENCE</scope>
</reference>
<gene>
    <name evidence="3" type="ORF">Tco_0938812</name>
</gene>
<dbReference type="Pfam" id="PF07727">
    <property type="entry name" value="RVT_2"/>
    <property type="match status" value="1"/>
</dbReference>
<dbReference type="InterPro" id="IPR013103">
    <property type="entry name" value="RVT_2"/>
</dbReference>
<dbReference type="Proteomes" id="UP001151760">
    <property type="component" value="Unassembled WGS sequence"/>
</dbReference>
<dbReference type="Gene3D" id="3.30.420.10">
    <property type="entry name" value="Ribonuclease H-like superfamily/Ribonuclease H"/>
    <property type="match status" value="1"/>
</dbReference>
<dbReference type="InterPro" id="IPR012337">
    <property type="entry name" value="RNaseH-like_sf"/>
</dbReference>
<dbReference type="SUPFAM" id="SSF53098">
    <property type="entry name" value="Ribonuclease H-like"/>
    <property type="match status" value="1"/>
</dbReference>
<evidence type="ECO:0000313" key="4">
    <source>
        <dbReference type="Proteomes" id="UP001151760"/>
    </source>
</evidence>
<dbReference type="PANTHER" id="PTHR11439">
    <property type="entry name" value="GAG-POL-RELATED RETROTRANSPOSON"/>
    <property type="match status" value="1"/>
</dbReference>
<accession>A0ABQ5DJ42</accession>
<name>A0ABQ5DJ42_9ASTR</name>
<organism evidence="3 4">
    <name type="scientific">Tanacetum coccineum</name>
    <dbReference type="NCBI Taxonomy" id="301880"/>
    <lineage>
        <taxon>Eukaryota</taxon>
        <taxon>Viridiplantae</taxon>
        <taxon>Streptophyta</taxon>
        <taxon>Embryophyta</taxon>
        <taxon>Tracheophyta</taxon>
        <taxon>Spermatophyta</taxon>
        <taxon>Magnoliopsida</taxon>
        <taxon>eudicotyledons</taxon>
        <taxon>Gunneridae</taxon>
        <taxon>Pentapetalae</taxon>
        <taxon>asterids</taxon>
        <taxon>campanulids</taxon>
        <taxon>Asterales</taxon>
        <taxon>Asteraceae</taxon>
        <taxon>Asteroideae</taxon>
        <taxon>Anthemideae</taxon>
        <taxon>Anthemidinae</taxon>
        <taxon>Tanacetum</taxon>
    </lineage>
</organism>